<keyword evidence="4" id="KW-1185">Reference proteome</keyword>
<dbReference type="OrthoDB" id="6426880at2759"/>
<feature type="coiled-coil region" evidence="1">
    <location>
        <begin position="44"/>
        <end position="92"/>
    </location>
</feature>
<name>A0A3M6UJL9_POCDA</name>
<feature type="coiled-coil region" evidence="1">
    <location>
        <begin position="193"/>
        <end position="220"/>
    </location>
</feature>
<sequence>MESIHEGLEYLDNSTDDSFTRGHSGLVNGYSEHKSDLENPGEIRQNLRAAMKGARQRITNLRLDLEEKDKLLDAEKSLRKTLEAELAEKTEELYKEKTMSLRAENEGYSLMNTASSFGEDTSSFREELSLAQRLNLQLTEKLSRAEAEIEASRVSRGELLAQTESKIAARGAALVEKIYQAQKERDAAMNARLHMANSEREELIDKLRRAEREHTGLTASETPELIDKNGHLMATKIRTVQKNRKKMVTEELKAVIAERDTAVEKAKALEAEVVNLRKEIELMKNQHKLMDKQRVKAIQHSCTSGVQTLTFGGPALKKSKRLEEEMETIRVYYSLHRSLSQEQSLRDQFNQTMDSFETRLRARDVDIQQAQRSYDEVVEKLKAVSQERTTLAKQLEEASKNRRREKERADKLERLVGVLRKRISETGGTSVATIN</sequence>
<proteinExistence type="predicted"/>
<dbReference type="EMBL" id="RCHS01001388">
    <property type="protein sequence ID" value="RMX53870.1"/>
    <property type="molecule type" value="Genomic_DNA"/>
</dbReference>
<dbReference type="PANTHER" id="PTHR22089">
    <property type="entry name" value="MIRROR-IMAGE POLYDACTYLY GENE 1 PROTEIN"/>
    <property type="match status" value="1"/>
</dbReference>
<gene>
    <name evidence="3" type="ORF">pdam_00018626</name>
</gene>
<feature type="coiled-coil region" evidence="1">
    <location>
        <begin position="252"/>
        <end position="293"/>
    </location>
</feature>
<reference evidence="3 4" key="1">
    <citation type="journal article" date="2018" name="Sci. Rep.">
        <title>Comparative analysis of the Pocillopora damicornis genome highlights role of immune system in coral evolution.</title>
        <authorList>
            <person name="Cunning R."/>
            <person name="Bay R.A."/>
            <person name="Gillette P."/>
            <person name="Baker A.C."/>
            <person name="Traylor-Knowles N."/>
        </authorList>
    </citation>
    <scope>NUCLEOTIDE SEQUENCE [LARGE SCALE GENOMIC DNA]</scope>
    <source>
        <strain evidence="3">RSMAS</strain>
        <tissue evidence="3">Whole animal</tissue>
    </source>
</reference>
<feature type="region of interest" description="Disordered" evidence="2">
    <location>
        <begin position="12"/>
        <end position="40"/>
    </location>
</feature>
<organism evidence="3 4">
    <name type="scientific">Pocillopora damicornis</name>
    <name type="common">Cauliflower coral</name>
    <name type="synonym">Millepora damicornis</name>
    <dbReference type="NCBI Taxonomy" id="46731"/>
    <lineage>
        <taxon>Eukaryota</taxon>
        <taxon>Metazoa</taxon>
        <taxon>Cnidaria</taxon>
        <taxon>Anthozoa</taxon>
        <taxon>Hexacorallia</taxon>
        <taxon>Scleractinia</taxon>
        <taxon>Astrocoeniina</taxon>
        <taxon>Pocilloporidae</taxon>
        <taxon>Pocillopora</taxon>
    </lineage>
</organism>
<feature type="coiled-coil region" evidence="1">
    <location>
        <begin position="367"/>
        <end position="422"/>
    </location>
</feature>
<evidence type="ECO:0000256" key="2">
    <source>
        <dbReference type="SAM" id="MobiDB-lite"/>
    </source>
</evidence>
<keyword evidence="1" id="KW-0175">Coiled coil</keyword>
<dbReference type="STRING" id="46731.A0A3M6UJL9"/>
<evidence type="ECO:0000256" key="1">
    <source>
        <dbReference type="SAM" id="Coils"/>
    </source>
</evidence>
<feature type="coiled-coil region" evidence="1">
    <location>
        <begin position="128"/>
        <end position="155"/>
    </location>
</feature>
<protein>
    <submittedName>
        <fullName evidence="3">Uncharacterized protein</fullName>
    </submittedName>
</protein>
<evidence type="ECO:0000313" key="3">
    <source>
        <dbReference type="EMBL" id="RMX53870.1"/>
    </source>
</evidence>
<accession>A0A3M6UJL9</accession>
<dbReference type="Proteomes" id="UP000275408">
    <property type="component" value="Unassembled WGS sequence"/>
</dbReference>
<dbReference type="InterPro" id="IPR026175">
    <property type="entry name" value="MIPOL1"/>
</dbReference>
<evidence type="ECO:0000313" key="4">
    <source>
        <dbReference type="Proteomes" id="UP000275408"/>
    </source>
</evidence>
<dbReference type="PANTHER" id="PTHR22089:SF2">
    <property type="entry name" value="MIRROR-IMAGE POLYDACTYLY GENE 1 PROTEIN"/>
    <property type="match status" value="1"/>
</dbReference>
<comment type="caution">
    <text evidence="3">The sequence shown here is derived from an EMBL/GenBank/DDBJ whole genome shotgun (WGS) entry which is preliminary data.</text>
</comment>
<dbReference type="AlphaFoldDB" id="A0A3M6UJL9"/>